<dbReference type="InterPro" id="IPR037056">
    <property type="entry name" value="RNase_H1_N_sf"/>
</dbReference>
<keyword evidence="3" id="KW-1185">Reference proteome</keyword>
<organism evidence="2 3">
    <name type="scientific">Stylosanthes scabra</name>
    <dbReference type="NCBI Taxonomy" id="79078"/>
    <lineage>
        <taxon>Eukaryota</taxon>
        <taxon>Viridiplantae</taxon>
        <taxon>Streptophyta</taxon>
        <taxon>Embryophyta</taxon>
        <taxon>Tracheophyta</taxon>
        <taxon>Spermatophyta</taxon>
        <taxon>Magnoliopsida</taxon>
        <taxon>eudicotyledons</taxon>
        <taxon>Gunneridae</taxon>
        <taxon>Pentapetalae</taxon>
        <taxon>rosids</taxon>
        <taxon>fabids</taxon>
        <taxon>Fabales</taxon>
        <taxon>Fabaceae</taxon>
        <taxon>Papilionoideae</taxon>
        <taxon>50 kb inversion clade</taxon>
        <taxon>dalbergioids sensu lato</taxon>
        <taxon>Dalbergieae</taxon>
        <taxon>Pterocarpus clade</taxon>
        <taxon>Stylosanthes</taxon>
    </lineage>
</organism>
<evidence type="ECO:0000313" key="2">
    <source>
        <dbReference type="EMBL" id="MED6157559.1"/>
    </source>
</evidence>
<feature type="domain" description="Ribonuclease H1 N-terminal" evidence="1">
    <location>
        <begin position="7"/>
        <end position="50"/>
    </location>
</feature>
<proteinExistence type="predicted"/>
<gene>
    <name evidence="2" type="ORF">PIB30_024257</name>
</gene>
<dbReference type="InterPro" id="IPR011320">
    <property type="entry name" value="RNase_H1_N"/>
</dbReference>
<evidence type="ECO:0000259" key="1">
    <source>
        <dbReference type="Pfam" id="PF01693"/>
    </source>
</evidence>
<dbReference type="EMBL" id="JASCZI010120915">
    <property type="protein sequence ID" value="MED6157559.1"/>
    <property type="molecule type" value="Genomic_DNA"/>
</dbReference>
<dbReference type="Proteomes" id="UP001341840">
    <property type="component" value="Unassembled WGS sequence"/>
</dbReference>
<sequence length="215" mass="23292">MEGGQTKFYAVRAGHVPGIYETWEEAEPQVRGYKFAKHKSFSVYEDALHYMRTGEVIGLNAGVTTMGSGSRSDGGRVIAEALRAWSLAKGGVPQETVWETPLLHVNAIIQGLGRLRVQGMKVVGRSDVQGNTTGGGNSALDKGKSNVEEVLGFLCGKLEVGEAMFVPQAVKNGDSVGQHAFTVILPNSAPVFMLWRMGRRLEMRARQGEKQLPSC</sequence>
<dbReference type="Gene3D" id="3.40.970.10">
    <property type="entry name" value="Ribonuclease H1, N-terminal domain"/>
    <property type="match status" value="1"/>
</dbReference>
<protein>
    <recommendedName>
        <fullName evidence="1">Ribonuclease H1 N-terminal domain-containing protein</fullName>
    </recommendedName>
</protein>
<dbReference type="SUPFAM" id="SSF55658">
    <property type="entry name" value="L9 N-domain-like"/>
    <property type="match status" value="1"/>
</dbReference>
<dbReference type="Pfam" id="PF01693">
    <property type="entry name" value="Cauli_VI"/>
    <property type="match status" value="1"/>
</dbReference>
<accession>A0ABU6U9N7</accession>
<dbReference type="InterPro" id="IPR009027">
    <property type="entry name" value="Ribosomal_bL9/RNase_H1_N"/>
</dbReference>
<name>A0ABU6U9N7_9FABA</name>
<reference evidence="2 3" key="1">
    <citation type="journal article" date="2023" name="Plants (Basel)">
        <title>Bridging the Gap: Combining Genomics and Transcriptomics Approaches to Understand Stylosanthes scabra, an Orphan Legume from the Brazilian Caatinga.</title>
        <authorList>
            <person name="Ferreira-Neto J.R.C."/>
            <person name="da Silva M.D."/>
            <person name="Binneck E."/>
            <person name="de Melo N.F."/>
            <person name="da Silva R.H."/>
            <person name="de Melo A.L.T.M."/>
            <person name="Pandolfi V."/>
            <person name="Bustamante F.O."/>
            <person name="Brasileiro-Vidal A.C."/>
            <person name="Benko-Iseppon A.M."/>
        </authorList>
    </citation>
    <scope>NUCLEOTIDE SEQUENCE [LARGE SCALE GENOMIC DNA]</scope>
    <source>
        <tissue evidence="2">Leaves</tissue>
    </source>
</reference>
<evidence type="ECO:0000313" key="3">
    <source>
        <dbReference type="Proteomes" id="UP001341840"/>
    </source>
</evidence>
<comment type="caution">
    <text evidence="2">The sequence shown here is derived from an EMBL/GenBank/DDBJ whole genome shotgun (WGS) entry which is preliminary data.</text>
</comment>